<dbReference type="EMBL" id="JDST02000046">
    <property type="protein sequence ID" value="KFB76786.1"/>
    <property type="molecule type" value="Genomic_DNA"/>
</dbReference>
<organism evidence="1 2">
    <name type="scientific">Candidatus Accumulibacter cognatus</name>
    <dbReference type="NCBI Taxonomy" id="2954383"/>
    <lineage>
        <taxon>Bacteria</taxon>
        <taxon>Pseudomonadati</taxon>
        <taxon>Pseudomonadota</taxon>
        <taxon>Betaproteobacteria</taxon>
        <taxon>Candidatus Accumulibacter</taxon>
    </lineage>
</organism>
<reference evidence="1" key="1">
    <citation type="submission" date="2014-02" db="EMBL/GenBank/DDBJ databases">
        <title>Expanding our view of genomic diversity in Candidatus Accumulibacter clades.</title>
        <authorList>
            <person name="Skennerton C.T."/>
            <person name="Barr J.J."/>
            <person name="Slater F.R."/>
            <person name="Bond P.L."/>
            <person name="Tyson G.W."/>
        </authorList>
    </citation>
    <scope>NUCLEOTIDE SEQUENCE [LARGE SCALE GENOMIC DNA]</scope>
</reference>
<proteinExistence type="predicted"/>
<evidence type="ECO:0000313" key="2">
    <source>
        <dbReference type="Proteomes" id="UP000021315"/>
    </source>
</evidence>
<keyword evidence="2" id="KW-1185">Reference proteome</keyword>
<comment type="caution">
    <text evidence="1">The sequence shown here is derived from an EMBL/GenBank/DDBJ whole genome shotgun (WGS) entry which is preliminary data.</text>
</comment>
<dbReference type="Proteomes" id="UP000021315">
    <property type="component" value="Unassembled WGS sequence"/>
</dbReference>
<dbReference type="AlphaFoldDB" id="A0A080M729"/>
<evidence type="ECO:0000313" key="1">
    <source>
        <dbReference type="EMBL" id="KFB76786.1"/>
    </source>
</evidence>
<accession>A0A080M729</accession>
<sequence>MGQVGVQGKLFNPKVSTVCIWEGLDPMARHQLLYGV</sequence>
<protein>
    <submittedName>
        <fullName evidence="1">Uncharacterized protein</fullName>
    </submittedName>
</protein>
<name>A0A080M729_9PROT</name>
<gene>
    <name evidence="1" type="ORF">AW06_002158</name>
</gene>